<keyword evidence="8 10" id="KW-0675">Receptor</keyword>
<dbReference type="PROSITE" id="PS00237">
    <property type="entry name" value="G_PROTEIN_RECEP_F1_1"/>
    <property type="match status" value="1"/>
</dbReference>
<dbReference type="OMA" id="NVMVYTV"/>
<comment type="subcellular location">
    <subcellularLocation>
        <location evidence="11">Cell membrane</location>
        <topology evidence="11">Multi-pass membrane protein</topology>
    </subcellularLocation>
    <subcellularLocation>
        <location evidence="1">Membrane</location>
        <topology evidence="1">Multi-pass membrane protein</topology>
    </subcellularLocation>
</comment>
<dbReference type="InterPro" id="IPR000276">
    <property type="entry name" value="GPCR_Rhodpsn"/>
</dbReference>
<evidence type="ECO:0000313" key="13">
    <source>
        <dbReference type="Ensembl" id="ENSOANP00000054253.1"/>
    </source>
</evidence>
<name>A0A6I8PJG3_ORNAN</name>
<dbReference type="Ensembl" id="ENSOANT00000053564.1">
    <property type="protein sequence ID" value="ENSOANP00000054253.1"/>
    <property type="gene ID" value="ENSOANG00000048975.1"/>
</dbReference>
<feature type="domain" description="G-protein coupled receptors family 1 profile" evidence="12">
    <location>
        <begin position="41"/>
        <end position="290"/>
    </location>
</feature>
<feature type="transmembrane region" description="Helical" evidence="11">
    <location>
        <begin position="197"/>
        <end position="216"/>
    </location>
</feature>
<dbReference type="PRINTS" id="PR00237">
    <property type="entry name" value="GPCRRHODOPSN"/>
</dbReference>
<dbReference type="GeneTree" id="ENSGT00940000162704"/>
<protein>
    <recommendedName>
        <fullName evidence="11">Olfactory receptor</fullName>
    </recommendedName>
</protein>
<evidence type="ECO:0000256" key="1">
    <source>
        <dbReference type="ARBA" id="ARBA00004141"/>
    </source>
</evidence>
<dbReference type="Gene3D" id="1.20.1070.10">
    <property type="entry name" value="Rhodopsin 7-helix transmembrane proteins"/>
    <property type="match status" value="1"/>
</dbReference>
<sequence length="330" mass="36951">MEGKNQTLTSEFFLLGLSNQLEEQQSLFVLFLSMYLTTGLGNLLIILAIAFDPHLHSPMYFLLSNLSFVDLCFTTTTVPKMLVNHISGNKTIPYAGCLTQMFFFIWFASIDSFLLVAMAYDRYIAICHPLRYASLMIPRLCALLVATSWSFACINALTHTVLLTQLSFCSHNEIPHFFCDLSPLLKLSCSDTFINDVLVYTVGALPILMPFVGILVSYTRIFAAVLRIPSARGKRKAFSTCGSHLSVVSLFYGAVIGVYLSPMSYHTVEKDTAAAVMYTVVTPMLNPFIYSLRNRDMKGALWKLFTGPYSLLFAFSLGEKQLSRKGKFKN</sequence>
<evidence type="ECO:0000256" key="6">
    <source>
        <dbReference type="ARBA" id="ARBA00023040"/>
    </source>
</evidence>
<reference evidence="13" key="2">
    <citation type="submission" date="2025-08" db="UniProtKB">
        <authorList>
            <consortium name="Ensembl"/>
        </authorList>
    </citation>
    <scope>IDENTIFICATION</scope>
    <source>
        <strain evidence="13">Glennie</strain>
    </source>
</reference>
<feature type="transmembrane region" description="Helical" evidence="11">
    <location>
        <begin position="140"/>
        <end position="158"/>
    </location>
</feature>
<accession>A0A6I8PJG3</accession>
<dbReference type="PROSITE" id="PS50262">
    <property type="entry name" value="G_PROTEIN_RECEP_F1_2"/>
    <property type="match status" value="1"/>
</dbReference>
<dbReference type="CDD" id="cd15918">
    <property type="entry name" value="7tmA_OR1_7-like"/>
    <property type="match status" value="1"/>
</dbReference>
<evidence type="ECO:0000256" key="2">
    <source>
        <dbReference type="ARBA" id="ARBA00022606"/>
    </source>
</evidence>
<dbReference type="FunCoup" id="A0A6I8PJG3">
    <property type="interactions" value="478"/>
</dbReference>
<evidence type="ECO:0000256" key="11">
    <source>
        <dbReference type="RuleBase" id="RU363047"/>
    </source>
</evidence>
<evidence type="ECO:0000259" key="12">
    <source>
        <dbReference type="PROSITE" id="PS50262"/>
    </source>
</evidence>
<keyword evidence="2 11" id="KW-0716">Sensory transduction</keyword>
<proteinExistence type="inferred from homology"/>
<evidence type="ECO:0000256" key="4">
    <source>
        <dbReference type="ARBA" id="ARBA00022725"/>
    </source>
</evidence>
<dbReference type="GO" id="GO:0004930">
    <property type="term" value="F:G protein-coupled receptor activity"/>
    <property type="evidence" value="ECO:0007669"/>
    <property type="project" value="UniProtKB-KW"/>
</dbReference>
<dbReference type="PANTHER" id="PTHR48001">
    <property type="entry name" value="OLFACTORY RECEPTOR"/>
    <property type="match status" value="1"/>
</dbReference>
<dbReference type="PRINTS" id="PR00245">
    <property type="entry name" value="OLFACTORYR"/>
</dbReference>
<feature type="transmembrane region" description="Helical" evidence="11">
    <location>
        <begin position="272"/>
        <end position="289"/>
    </location>
</feature>
<feature type="transmembrane region" description="Helical" evidence="11">
    <location>
        <begin position="237"/>
        <end position="260"/>
    </location>
</feature>
<reference evidence="13 14" key="1">
    <citation type="journal article" date="2008" name="Nature">
        <title>Genome analysis of the platypus reveals unique signatures of evolution.</title>
        <authorList>
            <person name="Warren W.C."/>
            <person name="Hillier L.W."/>
            <person name="Marshall Graves J.A."/>
            <person name="Birney E."/>
            <person name="Ponting C.P."/>
            <person name="Grutzner F."/>
            <person name="Belov K."/>
            <person name="Miller W."/>
            <person name="Clarke L."/>
            <person name="Chinwalla A.T."/>
            <person name="Yang S.P."/>
            <person name="Heger A."/>
            <person name="Locke D.P."/>
            <person name="Miethke P."/>
            <person name="Waters P.D."/>
            <person name="Veyrunes F."/>
            <person name="Fulton L."/>
            <person name="Fulton B."/>
            <person name="Graves T."/>
            <person name="Wallis J."/>
            <person name="Puente X.S."/>
            <person name="Lopez-Otin C."/>
            <person name="Ordonez G.R."/>
            <person name="Eichler E.E."/>
            <person name="Chen L."/>
            <person name="Cheng Z."/>
            <person name="Deakin J.E."/>
            <person name="Alsop A."/>
            <person name="Thompson K."/>
            <person name="Kirby P."/>
            <person name="Papenfuss A.T."/>
            <person name="Wakefield M.J."/>
            <person name="Olender T."/>
            <person name="Lancet D."/>
            <person name="Huttley G.A."/>
            <person name="Smit A.F."/>
            <person name="Pask A."/>
            <person name="Temple-Smith P."/>
            <person name="Batzer M.A."/>
            <person name="Walker J.A."/>
            <person name="Konkel M.K."/>
            <person name="Harris R.S."/>
            <person name="Whittington C.M."/>
            <person name="Wong E.S."/>
            <person name="Gemmell N.J."/>
            <person name="Buschiazzo E."/>
            <person name="Vargas Jentzsch I.M."/>
            <person name="Merkel A."/>
            <person name="Schmitz J."/>
            <person name="Zemann A."/>
            <person name="Churakov G."/>
            <person name="Kriegs J.O."/>
            <person name="Brosius J."/>
            <person name="Murchison E.P."/>
            <person name="Sachidanandam R."/>
            <person name="Smith C."/>
            <person name="Hannon G.J."/>
            <person name="Tsend-Ayush E."/>
            <person name="McMillan D."/>
            <person name="Attenborough R."/>
            <person name="Rens W."/>
            <person name="Ferguson-Smith M."/>
            <person name="Lefevre C.M."/>
            <person name="Sharp J.A."/>
            <person name="Nicholas K.R."/>
            <person name="Ray D.A."/>
            <person name="Kube M."/>
            <person name="Reinhardt R."/>
            <person name="Pringle T.H."/>
            <person name="Taylor J."/>
            <person name="Jones R.C."/>
            <person name="Nixon B."/>
            <person name="Dacheux J.L."/>
            <person name="Niwa H."/>
            <person name="Sekita Y."/>
            <person name="Huang X."/>
            <person name="Stark A."/>
            <person name="Kheradpour P."/>
            <person name="Kellis M."/>
            <person name="Flicek P."/>
            <person name="Chen Y."/>
            <person name="Webber C."/>
            <person name="Hardison R."/>
            <person name="Nelson J."/>
            <person name="Hallsworth-Pepin K."/>
            <person name="Delehaunty K."/>
            <person name="Markovic C."/>
            <person name="Minx P."/>
            <person name="Feng Y."/>
            <person name="Kremitzki C."/>
            <person name="Mitreva M."/>
            <person name="Glasscock J."/>
            <person name="Wylie T."/>
            <person name="Wohldmann P."/>
            <person name="Thiru P."/>
            <person name="Nhan M.N."/>
            <person name="Pohl C.S."/>
            <person name="Smith S.M."/>
            <person name="Hou S."/>
            <person name="Nefedov M."/>
            <person name="de Jong P.J."/>
            <person name="Renfree M.B."/>
            <person name="Mardis E.R."/>
            <person name="Wilson R.K."/>
        </authorList>
    </citation>
    <scope>NUCLEOTIDE SEQUENCE [LARGE SCALE GENOMIC DNA]</scope>
    <source>
        <strain evidence="13 14">Glennie</strain>
    </source>
</reference>
<keyword evidence="7 11" id="KW-0472">Membrane</keyword>
<dbReference type="GO" id="GO:0050911">
    <property type="term" value="P:detection of chemical stimulus involved in sensory perception of smell"/>
    <property type="evidence" value="ECO:0000318"/>
    <property type="project" value="GO_Central"/>
</dbReference>
<keyword evidence="3 10" id="KW-0812">Transmembrane</keyword>
<feature type="transmembrane region" description="Helical" evidence="11">
    <location>
        <begin position="98"/>
        <end position="120"/>
    </location>
</feature>
<dbReference type="InParanoid" id="A0A6I8PJG3"/>
<dbReference type="GO" id="GO:0004984">
    <property type="term" value="F:olfactory receptor activity"/>
    <property type="evidence" value="ECO:0000318"/>
    <property type="project" value="GO_Central"/>
</dbReference>
<dbReference type="Pfam" id="PF13853">
    <property type="entry name" value="7tm_4"/>
    <property type="match status" value="1"/>
</dbReference>
<keyword evidence="14" id="KW-1185">Reference proteome</keyword>
<keyword evidence="9 10" id="KW-0807">Transducer</keyword>
<feature type="transmembrane region" description="Helical" evidence="11">
    <location>
        <begin position="301"/>
        <end position="318"/>
    </location>
</feature>
<reference evidence="13" key="3">
    <citation type="submission" date="2025-09" db="UniProtKB">
        <authorList>
            <consortium name="Ensembl"/>
        </authorList>
    </citation>
    <scope>IDENTIFICATION</scope>
    <source>
        <strain evidence="13">Glennie</strain>
    </source>
</reference>
<comment type="similarity">
    <text evidence="10">Belongs to the G-protein coupled receptor 1 family.</text>
</comment>
<evidence type="ECO:0000256" key="8">
    <source>
        <dbReference type="ARBA" id="ARBA00023170"/>
    </source>
</evidence>
<keyword evidence="11" id="KW-1003">Cell membrane</keyword>
<evidence type="ECO:0000256" key="3">
    <source>
        <dbReference type="ARBA" id="ARBA00022692"/>
    </source>
</evidence>
<keyword evidence="5 11" id="KW-1133">Transmembrane helix</keyword>
<evidence type="ECO:0000256" key="9">
    <source>
        <dbReference type="ARBA" id="ARBA00023224"/>
    </source>
</evidence>
<dbReference type="SUPFAM" id="SSF81321">
    <property type="entry name" value="Family A G protein-coupled receptor-like"/>
    <property type="match status" value="1"/>
</dbReference>
<dbReference type="Proteomes" id="UP000002279">
    <property type="component" value="Chromosome X1"/>
</dbReference>
<keyword evidence="4 11" id="KW-0552">Olfaction</keyword>
<keyword evidence="6 10" id="KW-0297">G-protein coupled receptor</keyword>
<evidence type="ECO:0000256" key="7">
    <source>
        <dbReference type="ARBA" id="ARBA00023136"/>
    </source>
</evidence>
<dbReference type="InterPro" id="IPR017452">
    <property type="entry name" value="GPCR_Rhodpsn_7TM"/>
</dbReference>
<dbReference type="GO" id="GO:0005886">
    <property type="term" value="C:plasma membrane"/>
    <property type="evidence" value="ECO:0000318"/>
    <property type="project" value="GO_Central"/>
</dbReference>
<dbReference type="InterPro" id="IPR000725">
    <property type="entry name" value="Olfact_rcpt"/>
</dbReference>
<organism evidence="13 14">
    <name type="scientific">Ornithorhynchus anatinus</name>
    <name type="common">Duckbill platypus</name>
    <dbReference type="NCBI Taxonomy" id="9258"/>
    <lineage>
        <taxon>Eukaryota</taxon>
        <taxon>Metazoa</taxon>
        <taxon>Chordata</taxon>
        <taxon>Craniata</taxon>
        <taxon>Vertebrata</taxon>
        <taxon>Euteleostomi</taxon>
        <taxon>Mammalia</taxon>
        <taxon>Monotremata</taxon>
        <taxon>Ornithorhynchidae</taxon>
        <taxon>Ornithorhynchus</taxon>
    </lineage>
</organism>
<dbReference type="FunFam" id="1.20.1070.10:FF:000009">
    <property type="entry name" value="Olfactory receptor"/>
    <property type="match status" value="1"/>
</dbReference>
<evidence type="ECO:0000256" key="10">
    <source>
        <dbReference type="RuleBase" id="RU000688"/>
    </source>
</evidence>
<evidence type="ECO:0000256" key="5">
    <source>
        <dbReference type="ARBA" id="ARBA00022989"/>
    </source>
</evidence>
<evidence type="ECO:0000313" key="14">
    <source>
        <dbReference type="Proteomes" id="UP000002279"/>
    </source>
</evidence>
<dbReference type="AlphaFoldDB" id="A0A6I8PJG3"/>
<feature type="transmembrane region" description="Helical" evidence="11">
    <location>
        <begin position="27"/>
        <end position="51"/>
    </location>
</feature>